<dbReference type="EMBL" id="ML986501">
    <property type="protein sequence ID" value="KAF2274716.1"/>
    <property type="molecule type" value="Genomic_DNA"/>
</dbReference>
<evidence type="ECO:0000313" key="1">
    <source>
        <dbReference type="EMBL" id="KAF2274716.1"/>
    </source>
</evidence>
<keyword evidence="2" id="KW-1185">Reference proteome</keyword>
<dbReference type="AlphaFoldDB" id="A0A6A6JGG3"/>
<organism evidence="1 2">
    <name type="scientific">Westerdykella ornata</name>
    <dbReference type="NCBI Taxonomy" id="318751"/>
    <lineage>
        <taxon>Eukaryota</taxon>
        <taxon>Fungi</taxon>
        <taxon>Dikarya</taxon>
        <taxon>Ascomycota</taxon>
        <taxon>Pezizomycotina</taxon>
        <taxon>Dothideomycetes</taxon>
        <taxon>Pleosporomycetidae</taxon>
        <taxon>Pleosporales</taxon>
        <taxon>Sporormiaceae</taxon>
        <taxon>Westerdykella</taxon>
    </lineage>
</organism>
<dbReference type="RefSeq" id="XP_033652255.1">
    <property type="nucleotide sequence ID" value="XM_033798750.1"/>
</dbReference>
<sequence length="89" mass="9847">MPLQTPTRQNKSCIGLPSFRLSRFTVSIALVVHMHSHAWPLSKCNLPKPTSPCIAYPLAHHQDNPGYHLSKAAAMPLRSKTPPVTQLPK</sequence>
<gene>
    <name evidence="1" type="ORF">EI97DRAFT_434943</name>
</gene>
<dbReference type="GeneID" id="54551925"/>
<reference evidence="1" key="1">
    <citation type="journal article" date="2020" name="Stud. Mycol.">
        <title>101 Dothideomycetes genomes: a test case for predicting lifestyles and emergence of pathogens.</title>
        <authorList>
            <person name="Haridas S."/>
            <person name="Albert R."/>
            <person name="Binder M."/>
            <person name="Bloem J."/>
            <person name="Labutti K."/>
            <person name="Salamov A."/>
            <person name="Andreopoulos B."/>
            <person name="Baker S."/>
            <person name="Barry K."/>
            <person name="Bills G."/>
            <person name="Bluhm B."/>
            <person name="Cannon C."/>
            <person name="Castanera R."/>
            <person name="Culley D."/>
            <person name="Daum C."/>
            <person name="Ezra D."/>
            <person name="Gonzalez J."/>
            <person name="Henrissat B."/>
            <person name="Kuo A."/>
            <person name="Liang C."/>
            <person name="Lipzen A."/>
            <person name="Lutzoni F."/>
            <person name="Magnuson J."/>
            <person name="Mondo S."/>
            <person name="Nolan M."/>
            <person name="Ohm R."/>
            <person name="Pangilinan J."/>
            <person name="Park H.-J."/>
            <person name="Ramirez L."/>
            <person name="Alfaro M."/>
            <person name="Sun H."/>
            <person name="Tritt A."/>
            <person name="Yoshinaga Y."/>
            <person name="Zwiers L.-H."/>
            <person name="Turgeon B."/>
            <person name="Goodwin S."/>
            <person name="Spatafora J."/>
            <person name="Crous P."/>
            <person name="Grigoriev I."/>
        </authorList>
    </citation>
    <scope>NUCLEOTIDE SEQUENCE</scope>
    <source>
        <strain evidence="1">CBS 379.55</strain>
    </source>
</reference>
<protein>
    <submittedName>
        <fullName evidence="1">Uncharacterized protein</fullName>
    </submittedName>
</protein>
<dbReference type="Proteomes" id="UP000800097">
    <property type="component" value="Unassembled WGS sequence"/>
</dbReference>
<accession>A0A6A6JGG3</accession>
<name>A0A6A6JGG3_WESOR</name>
<evidence type="ECO:0000313" key="2">
    <source>
        <dbReference type="Proteomes" id="UP000800097"/>
    </source>
</evidence>
<proteinExistence type="predicted"/>